<sequence>MLMQFLRTFVSPGDNVFALHVQEPSATFDLNTFLINEDTLPPMSAAIFGDSAVVAASHDPKKHVDLVLVNGKFCKNPSLYTPDDFSFSGFDVPGDTSNQLGVHVNISPVSNNRVSLSHKSWSDKEELWSNKDDYTHRDIKGNVVGDKDFLGVTNSYNNNLFFPYFVQQPRMYKFIYSFSVIVEKYRVRNNIQTFLYSNSIFPLNPDHRLFAKILKPGDLIVFPFGLVHFQLNIGKTSAVAIAALTSQNPGVNTIANNAIFGASPSINPVVITTAFHLDKQLVEDLQTQE</sequence>
<reference evidence="2" key="1">
    <citation type="journal article" date="2020" name="bioRxiv">
        <title>Hybrid origin of Populus tomentosa Carr. identified through genome sequencing and phylogenomic analysis.</title>
        <authorList>
            <person name="An X."/>
            <person name="Gao K."/>
            <person name="Chen Z."/>
            <person name="Li J."/>
            <person name="Yang X."/>
            <person name="Yang X."/>
            <person name="Zhou J."/>
            <person name="Guo T."/>
            <person name="Zhao T."/>
            <person name="Huang S."/>
            <person name="Miao D."/>
            <person name="Khan W.U."/>
            <person name="Rao P."/>
            <person name="Ye M."/>
            <person name="Lei B."/>
            <person name="Liao W."/>
            <person name="Wang J."/>
            <person name="Ji L."/>
            <person name="Li Y."/>
            <person name="Guo B."/>
            <person name="Mustafa N.S."/>
            <person name="Li S."/>
            <person name="Yun Q."/>
            <person name="Keller S.R."/>
            <person name="Mao J."/>
            <person name="Zhang R."/>
            <person name="Strauss S.H."/>
        </authorList>
    </citation>
    <scope>NUCLEOTIDE SEQUENCE</scope>
    <source>
        <strain evidence="2">GM15</strain>
        <tissue evidence="2">Leaf</tissue>
    </source>
</reference>
<keyword evidence="3" id="KW-1185">Reference proteome</keyword>
<evidence type="ECO:0000313" key="3">
    <source>
        <dbReference type="Proteomes" id="UP000886885"/>
    </source>
</evidence>
<accession>A0A8X8CW42</accession>
<dbReference type="OrthoDB" id="1921208at2759"/>
<evidence type="ECO:0000313" key="2">
    <source>
        <dbReference type="EMBL" id="KAG6778026.1"/>
    </source>
</evidence>
<evidence type="ECO:0000259" key="1">
    <source>
        <dbReference type="Pfam" id="PF00190"/>
    </source>
</evidence>
<dbReference type="PANTHER" id="PTHR31238">
    <property type="entry name" value="GERMIN-LIKE PROTEIN SUBFAMILY 3 MEMBER 3"/>
    <property type="match status" value="1"/>
</dbReference>
<name>A0A8X8CW42_POPTO</name>
<comment type="caution">
    <text evidence="2">The sequence shown here is derived from an EMBL/GenBank/DDBJ whole genome shotgun (WGS) entry which is preliminary data.</text>
</comment>
<dbReference type="AlphaFoldDB" id="A0A8X8CW42"/>
<dbReference type="EMBL" id="JAAWWB010000008">
    <property type="protein sequence ID" value="KAG6778026.1"/>
    <property type="molecule type" value="Genomic_DNA"/>
</dbReference>
<protein>
    <recommendedName>
        <fullName evidence="1">Cupin type-1 domain-containing protein</fullName>
    </recommendedName>
</protein>
<organism evidence="2 3">
    <name type="scientific">Populus tomentosa</name>
    <name type="common">Chinese white poplar</name>
    <dbReference type="NCBI Taxonomy" id="118781"/>
    <lineage>
        <taxon>Eukaryota</taxon>
        <taxon>Viridiplantae</taxon>
        <taxon>Streptophyta</taxon>
        <taxon>Embryophyta</taxon>
        <taxon>Tracheophyta</taxon>
        <taxon>Spermatophyta</taxon>
        <taxon>Magnoliopsida</taxon>
        <taxon>eudicotyledons</taxon>
        <taxon>Gunneridae</taxon>
        <taxon>Pentapetalae</taxon>
        <taxon>rosids</taxon>
        <taxon>fabids</taxon>
        <taxon>Malpighiales</taxon>
        <taxon>Salicaceae</taxon>
        <taxon>Saliceae</taxon>
        <taxon>Populus</taxon>
    </lineage>
</organism>
<dbReference type="Pfam" id="PF00190">
    <property type="entry name" value="Cupin_1"/>
    <property type="match status" value="1"/>
</dbReference>
<dbReference type="InterPro" id="IPR006045">
    <property type="entry name" value="Cupin_1"/>
</dbReference>
<proteinExistence type="predicted"/>
<gene>
    <name evidence="2" type="ORF">POTOM_017871</name>
</gene>
<feature type="domain" description="Cupin type-1" evidence="1">
    <location>
        <begin position="205"/>
        <end position="280"/>
    </location>
</feature>
<dbReference type="Proteomes" id="UP000886885">
    <property type="component" value="Chromosome 4D"/>
</dbReference>